<proteinExistence type="predicted"/>
<dbReference type="AlphaFoldDB" id="A0A2H1X1A2"/>
<organism evidence="1">
    <name type="scientific">Spodoptera frugiperda</name>
    <name type="common">Fall armyworm</name>
    <dbReference type="NCBI Taxonomy" id="7108"/>
    <lineage>
        <taxon>Eukaryota</taxon>
        <taxon>Metazoa</taxon>
        <taxon>Ecdysozoa</taxon>
        <taxon>Arthropoda</taxon>
        <taxon>Hexapoda</taxon>
        <taxon>Insecta</taxon>
        <taxon>Pterygota</taxon>
        <taxon>Neoptera</taxon>
        <taxon>Endopterygota</taxon>
        <taxon>Lepidoptera</taxon>
        <taxon>Glossata</taxon>
        <taxon>Ditrysia</taxon>
        <taxon>Noctuoidea</taxon>
        <taxon>Noctuidae</taxon>
        <taxon>Amphipyrinae</taxon>
        <taxon>Spodoptera</taxon>
    </lineage>
</organism>
<gene>
    <name evidence="1" type="ORF">SFRICE_028891</name>
</gene>
<reference evidence="1" key="1">
    <citation type="submission" date="2016-07" db="EMBL/GenBank/DDBJ databases">
        <authorList>
            <person name="Bretaudeau A."/>
        </authorList>
    </citation>
    <scope>NUCLEOTIDE SEQUENCE</scope>
    <source>
        <strain evidence="1">Rice</strain>
        <tissue evidence="1">Whole body</tissue>
    </source>
</reference>
<dbReference type="EMBL" id="ODYU01012663">
    <property type="protein sequence ID" value="SOQ59093.1"/>
    <property type="molecule type" value="Genomic_DNA"/>
</dbReference>
<evidence type="ECO:0000313" key="1">
    <source>
        <dbReference type="EMBL" id="SOQ59093.1"/>
    </source>
</evidence>
<accession>A0A2H1X1A2</accession>
<name>A0A2H1X1A2_SPOFR</name>
<sequence>MMVTTRRRSYTRNTRGISSALPAFWGLALVETDSNTIRFLYGKIRVVGVCYGCELWMGAMDSFSSIDTSRFKV</sequence>
<protein>
    <submittedName>
        <fullName evidence="1">SFRICE_028891</fullName>
    </submittedName>
</protein>